<proteinExistence type="inferred from homology"/>
<evidence type="ECO:0000256" key="3">
    <source>
        <dbReference type="SAM" id="Phobius"/>
    </source>
</evidence>
<dbReference type="PANTHER" id="PTHR48207">
    <property type="entry name" value="SUCCINATE--HYDROXYMETHYLGLUTARATE COA-TRANSFERASE"/>
    <property type="match status" value="1"/>
</dbReference>
<evidence type="ECO:0008006" key="6">
    <source>
        <dbReference type="Google" id="ProtNLM"/>
    </source>
</evidence>
<dbReference type="OrthoDB" id="5863171at2759"/>
<organism evidence="4 5">
    <name type="scientific">Galdieria partita</name>
    <dbReference type="NCBI Taxonomy" id="83374"/>
    <lineage>
        <taxon>Eukaryota</taxon>
        <taxon>Rhodophyta</taxon>
        <taxon>Bangiophyceae</taxon>
        <taxon>Galdieriales</taxon>
        <taxon>Galdieriaceae</taxon>
        <taxon>Galdieria</taxon>
    </lineage>
</organism>
<keyword evidence="2" id="KW-0808">Transferase</keyword>
<reference evidence="4" key="1">
    <citation type="journal article" date="2022" name="Proc. Natl. Acad. Sci. U.S.A.">
        <title>Life cycle and functional genomics of the unicellular red alga Galdieria for elucidating algal and plant evolution and industrial use.</title>
        <authorList>
            <person name="Hirooka S."/>
            <person name="Itabashi T."/>
            <person name="Ichinose T.M."/>
            <person name="Onuma R."/>
            <person name="Fujiwara T."/>
            <person name="Yamashita S."/>
            <person name="Jong L.W."/>
            <person name="Tomita R."/>
            <person name="Iwane A.H."/>
            <person name="Miyagishima S.Y."/>
        </authorList>
    </citation>
    <scope>NUCLEOTIDE SEQUENCE</scope>
    <source>
        <strain evidence="4">NBRC 102759</strain>
    </source>
</reference>
<feature type="transmembrane region" description="Helical" evidence="3">
    <location>
        <begin position="783"/>
        <end position="803"/>
    </location>
</feature>
<feature type="transmembrane region" description="Helical" evidence="3">
    <location>
        <begin position="675"/>
        <end position="696"/>
    </location>
</feature>
<keyword evidence="5" id="KW-1185">Reference proteome</keyword>
<keyword evidence="3" id="KW-0812">Transmembrane</keyword>
<keyword evidence="3" id="KW-0472">Membrane</keyword>
<evidence type="ECO:0000256" key="2">
    <source>
        <dbReference type="ARBA" id="ARBA00022679"/>
    </source>
</evidence>
<gene>
    <name evidence="4" type="ORF">GpartN1_g941.t1</name>
</gene>
<dbReference type="Gene3D" id="3.30.1540.10">
    <property type="entry name" value="formyl-coa transferase, domain 3"/>
    <property type="match status" value="1"/>
</dbReference>
<evidence type="ECO:0000256" key="1">
    <source>
        <dbReference type="ARBA" id="ARBA00008383"/>
    </source>
</evidence>
<feature type="transmembrane region" description="Helical" evidence="3">
    <location>
        <begin position="502"/>
        <end position="521"/>
    </location>
</feature>
<dbReference type="InterPro" id="IPR003673">
    <property type="entry name" value="CoA-Trfase_fam_III"/>
</dbReference>
<dbReference type="AlphaFoldDB" id="A0A9C7PRH4"/>
<feature type="transmembrane region" description="Helical" evidence="3">
    <location>
        <begin position="823"/>
        <end position="843"/>
    </location>
</feature>
<dbReference type="EMBL" id="BQMJ01000006">
    <property type="protein sequence ID" value="GJQ09150.1"/>
    <property type="molecule type" value="Genomic_DNA"/>
</dbReference>
<sequence length="886" mass="100105">MLGEMIVSQISKQLGSLHKTSFRIHLALFPNRNNIFVRNYSNQNQDAPLKGVRVLDLSRVLAGPFCTMQLGDLGADVIKIERPKTGDDTRSWGPPFAPGGESAYFLCVNRNKRSVAVDFSKPSGAELVRKLASQSDVLVENFLPGKLAQYGLGYEDMHRINPRLIYCSLTGFGQTGPYAQRAGYDVIVSAIGGLMGITGPENGEPCKVGVAITDLATGLFACTSILSALLARERSGIGQHVETSLLEAQVALLANIASNYLIGGKTGKRWGTAHESIVPYQGFRTKDGYLIIGALNNSQFQTLCKTLGMENLAQDDKFSNNAKRVENRRQLIQILQETFEKKTTDEWLKELDGVNLPYGPINTIDQVFRDPQVIHREMIQQIHHPSAGEIRLTGFAAKYSRNKPSIRLPPPLLGQHTREVLRNWLTTEELNQLEKEEIIQKNASWVRSFSVSVGTSAWQPRYVSPSFSTCLPNKLSQGKASEYACFADHTGQKQHYNIHTRLIVGTIFVVVVPTLWFKFFCRSKCLGLQTDNNSENVVVQKCNDSRNKTVKSCNESLVFDEVFSSKNENLLEGNEDVVTDLDIVHLKSRLFEAVVLTRAQVFMLHDLLRQELFRFVIIDSPLSSSSFRLPVVTFLVVFGSIVHWCYSPFCGKGLFSLLFSIGDNLLKLKFIGGLLGHYFLLFVVSNMIGATVFLILHHFSHKRSSYRVKEVSLFLTQIRAILEDVKSQTVISRDCGDEWNEEFHRKQRQILLTLHSCTLLLREQVKKFQTYIQEHSEGSKHNMFSIITLTSAVGSSVLFSYVFSTQWKTFLYQTTWIDDNSCLYCTWYAIICGLYAWNASYFSSDKFLCLFLKNPDNYLEIVREQSGILFTLWSQLENETRKLLFD</sequence>
<dbReference type="InterPro" id="IPR044855">
    <property type="entry name" value="CoA-Trfase_III_dom3_sf"/>
</dbReference>
<dbReference type="FunFam" id="3.30.1540.10:FF:000005">
    <property type="entry name" value="succinate--hydroxymethylglutarate CoA-transferase isoform X4"/>
    <property type="match status" value="1"/>
</dbReference>
<dbReference type="Gene3D" id="3.40.50.10540">
    <property type="entry name" value="Crotonobetainyl-coa:carnitine coa-transferase, domain 1"/>
    <property type="match status" value="1"/>
</dbReference>
<evidence type="ECO:0000313" key="4">
    <source>
        <dbReference type="EMBL" id="GJQ09150.1"/>
    </source>
</evidence>
<protein>
    <recommendedName>
        <fullName evidence="6">Succinate--hydroxymethylglutarate CoA-transferase</fullName>
    </recommendedName>
</protein>
<comment type="caution">
    <text evidence="4">The sequence shown here is derived from an EMBL/GenBank/DDBJ whole genome shotgun (WGS) entry which is preliminary data.</text>
</comment>
<reference evidence="4" key="2">
    <citation type="submission" date="2022-01" db="EMBL/GenBank/DDBJ databases">
        <authorList>
            <person name="Hirooka S."/>
            <person name="Miyagishima S.Y."/>
        </authorList>
    </citation>
    <scope>NUCLEOTIDE SEQUENCE</scope>
    <source>
        <strain evidence="4">NBRC 102759</strain>
    </source>
</reference>
<dbReference type="GO" id="GO:0005739">
    <property type="term" value="C:mitochondrion"/>
    <property type="evidence" value="ECO:0007669"/>
    <property type="project" value="TreeGrafter"/>
</dbReference>
<keyword evidence="3" id="KW-1133">Transmembrane helix</keyword>
<dbReference type="InterPro" id="IPR050483">
    <property type="entry name" value="CoA-transferase_III_domain"/>
</dbReference>
<feature type="transmembrane region" description="Helical" evidence="3">
    <location>
        <begin position="631"/>
        <end position="655"/>
    </location>
</feature>
<dbReference type="GO" id="GO:0047369">
    <property type="term" value="F:succinate-hydroxymethylglutarate CoA-transferase activity"/>
    <property type="evidence" value="ECO:0007669"/>
    <property type="project" value="TreeGrafter"/>
</dbReference>
<dbReference type="SUPFAM" id="SSF89796">
    <property type="entry name" value="CoA-transferase family III (CaiB/BaiF)"/>
    <property type="match status" value="1"/>
</dbReference>
<dbReference type="Proteomes" id="UP001061958">
    <property type="component" value="Unassembled WGS sequence"/>
</dbReference>
<dbReference type="PANTHER" id="PTHR48207:SF3">
    <property type="entry name" value="SUCCINATE--HYDROXYMETHYLGLUTARATE COA-TRANSFERASE"/>
    <property type="match status" value="1"/>
</dbReference>
<dbReference type="Pfam" id="PF02515">
    <property type="entry name" value="CoA_transf_3"/>
    <property type="match status" value="1"/>
</dbReference>
<dbReference type="InterPro" id="IPR023606">
    <property type="entry name" value="CoA-Trfase_III_dom_1_sf"/>
</dbReference>
<name>A0A9C7PRH4_9RHOD</name>
<evidence type="ECO:0000313" key="5">
    <source>
        <dbReference type="Proteomes" id="UP001061958"/>
    </source>
</evidence>
<comment type="similarity">
    <text evidence="1">Belongs to the CoA-transferase III family.</text>
</comment>
<accession>A0A9C7PRH4</accession>